<feature type="domain" description="Thioesterase" evidence="3">
    <location>
        <begin position="56"/>
        <end position="129"/>
    </location>
</feature>
<name>Q0AR34_MARMM</name>
<keyword evidence="2" id="KW-0378">Hydrolase</keyword>
<sequence>MDMAYTVELDAAAVAAYLDQVFPQWNQGGIRFGIDVIEPGRARVSAEARAEHLRPGGTVSGPTLFTLADFAAYAVILGHVGRQALAVTTNLNINFLRKAPPGPVVGECRLLKLGSRLAVTECDIKVDGTDDLIAHASATYSLPPKTS</sequence>
<evidence type="ECO:0000256" key="1">
    <source>
        <dbReference type="ARBA" id="ARBA00008324"/>
    </source>
</evidence>
<gene>
    <name evidence="4" type="ordered locus">Mmar10_0960</name>
</gene>
<dbReference type="STRING" id="394221.Mmar10_0960"/>
<dbReference type="InterPro" id="IPR003736">
    <property type="entry name" value="PAAI_dom"/>
</dbReference>
<dbReference type="EMBL" id="CP000449">
    <property type="protein sequence ID" value="ABI65253.1"/>
    <property type="molecule type" value="Genomic_DNA"/>
</dbReference>
<dbReference type="eggNOG" id="COG2050">
    <property type="taxonomic scope" value="Bacteria"/>
</dbReference>
<reference evidence="4 5" key="1">
    <citation type="submission" date="2006-08" db="EMBL/GenBank/DDBJ databases">
        <title>Complete sequence of Maricaulis maris MCS10.</title>
        <authorList>
            <consortium name="US DOE Joint Genome Institute"/>
            <person name="Copeland A."/>
            <person name="Lucas S."/>
            <person name="Lapidus A."/>
            <person name="Barry K."/>
            <person name="Detter J.C."/>
            <person name="Glavina del Rio T."/>
            <person name="Hammon N."/>
            <person name="Israni S."/>
            <person name="Dalin E."/>
            <person name="Tice H."/>
            <person name="Pitluck S."/>
            <person name="Saunders E."/>
            <person name="Brettin T."/>
            <person name="Bruce D."/>
            <person name="Han C."/>
            <person name="Tapia R."/>
            <person name="Gilna P."/>
            <person name="Schmutz J."/>
            <person name="Larimer F."/>
            <person name="Land M."/>
            <person name="Hauser L."/>
            <person name="Kyrpides N."/>
            <person name="Mikhailova N."/>
            <person name="Viollier P."/>
            <person name="Stephens C."/>
            <person name="Richardson P."/>
        </authorList>
    </citation>
    <scope>NUCLEOTIDE SEQUENCE [LARGE SCALE GENOMIC DNA]</scope>
    <source>
        <strain evidence="4 5">MCS10</strain>
    </source>
</reference>
<dbReference type="Pfam" id="PF03061">
    <property type="entry name" value="4HBT"/>
    <property type="match status" value="1"/>
</dbReference>
<dbReference type="InterPro" id="IPR039298">
    <property type="entry name" value="ACOT13"/>
</dbReference>
<evidence type="ECO:0000313" key="4">
    <source>
        <dbReference type="EMBL" id="ABI65253.1"/>
    </source>
</evidence>
<organism evidence="4 5">
    <name type="scientific">Maricaulis maris (strain MCS10)</name>
    <name type="common">Caulobacter maris</name>
    <dbReference type="NCBI Taxonomy" id="394221"/>
    <lineage>
        <taxon>Bacteria</taxon>
        <taxon>Pseudomonadati</taxon>
        <taxon>Pseudomonadota</taxon>
        <taxon>Alphaproteobacteria</taxon>
        <taxon>Maricaulales</taxon>
        <taxon>Maricaulaceae</taxon>
        <taxon>Maricaulis</taxon>
    </lineage>
</organism>
<dbReference type="SUPFAM" id="SSF54637">
    <property type="entry name" value="Thioesterase/thiol ester dehydrase-isomerase"/>
    <property type="match status" value="1"/>
</dbReference>
<dbReference type="InterPro" id="IPR029069">
    <property type="entry name" value="HotDog_dom_sf"/>
</dbReference>
<dbReference type="InterPro" id="IPR006683">
    <property type="entry name" value="Thioestr_dom"/>
</dbReference>
<comment type="similarity">
    <text evidence="1">Belongs to the thioesterase PaaI family.</text>
</comment>
<dbReference type="CDD" id="cd03443">
    <property type="entry name" value="PaaI_thioesterase"/>
    <property type="match status" value="1"/>
</dbReference>
<dbReference type="AlphaFoldDB" id="Q0AR34"/>
<dbReference type="NCBIfam" id="TIGR00369">
    <property type="entry name" value="unchar_dom_1"/>
    <property type="match status" value="1"/>
</dbReference>
<evidence type="ECO:0000259" key="3">
    <source>
        <dbReference type="Pfam" id="PF03061"/>
    </source>
</evidence>
<dbReference type="PANTHER" id="PTHR21660">
    <property type="entry name" value="THIOESTERASE SUPERFAMILY MEMBER-RELATED"/>
    <property type="match status" value="1"/>
</dbReference>
<accession>Q0AR34</accession>
<dbReference type="KEGG" id="mmr:Mmar10_0960"/>
<dbReference type="Gene3D" id="3.10.129.10">
    <property type="entry name" value="Hotdog Thioesterase"/>
    <property type="match status" value="1"/>
</dbReference>
<dbReference type="PANTHER" id="PTHR21660:SF1">
    <property type="entry name" value="ACYL-COENZYME A THIOESTERASE 13"/>
    <property type="match status" value="1"/>
</dbReference>
<dbReference type="GO" id="GO:0047617">
    <property type="term" value="F:fatty acyl-CoA hydrolase activity"/>
    <property type="evidence" value="ECO:0007669"/>
    <property type="project" value="InterPro"/>
</dbReference>
<protein>
    <submittedName>
        <fullName evidence="4">Uncharacterized domain 1</fullName>
    </submittedName>
</protein>
<evidence type="ECO:0000256" key="2">
    <source>
        <dbReference type="ARBA" id="ARBA00022801"/>
    </source>
</evidence>
<dbReference type="RefSeq" id="WP_011642900.1">
    <property type="nucleotide sequence ID" value="NC_008347.1"/>
</dbReference>
<dbReference type="HOGENOM" id="CLU_089876_4_0_5"/>
<keyword evidence="5" id="KW-1185">Reference proteome</keyword>
<evidence type="ECO:0000313" key="5">
    <source>
        <dbReference type="Proteomes" id="UP000001964"/>
    </source>
</evidence>
<dbReference type="Proteomes" id="UP000001964">
    <property type="component" value="Chromosome"/>
</dbReference>
<proteinExistence type="inferred from homology"/>